<keyword evidence="6" id="KW-1185">Reference proteome</keyword>
<comment type="similarity">
    <text evidence="1">Belongs to the bacterial sugar transferase family.</text>
</comment>
<dbReference type="GO" id="GO:0000271">
    <property type="term" value="P:polysaccharide biosynthetic process"/>
    <property type="evidence" value="ECO:0007669"/>
    <property type="project" value="UniProtKB-KW"/>
</dbReference>
<keyword evidence="3" id="KW-0472">Membrane</keyword>
<dbReference type="PANTHER" id="PTHR30576:SF10">
    <property type="entry name" value="SLL5057 PROTEIN"/>
    <property type="match status" value="1"/>
</dbReference>
<evidence type="ECO:0000313" key="5">
    <source>
        <dbReference type="EMBL" id="KWV56854.1"/>
    </source>
</evidence>
<protein>
    <submittedName>
        <fullName evidence="5">Lipid carrier--UDP-N-acetylgalactosaminyltransferase</fullName>
    </submittedName>
</protein>
<keyword evidence="3" id="KW-1133">Transmembrane helix</keyword>
<dbReference type="AlphaFoldDB" id="A0A120FPE5"/>
<dbReference type="GO" id="GO:0016780">
    <property type="term" value="F:phosphotransferase activity, for other substituted phosphate groups"/>
    <property type="evidence" value="ECO:0007669"/>
    <property type="project" value="TreeGrafter"/>
</dbReference>
<dbReference type="InterPro" id="IPR003362">
    <property type="entry name" value="Bact_transf"/>
</dbReference>
<dbReference type="PANTHER" id="PTHR30576">
    <property type="entry name" value="COLANIC BIOSYNTHESIS UDP-GLUCOSE LIPID CARRIER TRANSFERASE"/>
    <property type="match status" value="1"/>
</dbReference>
<dbReference type="Proteomes" id="UP000068164">
    <property type="component" value="Unassembled WGS sequence"/>
</dbReference>
<evidence type="ECO:0000256" key="1">
    <source>
        <dbReference type="ARBA" id="ARBA00006464"/>
    </source>
</evidence>
<comment type="caution">
    <text evidence="5">The sequence shown here is derived from an EMBL/GenBank/DDBJ whole genome shotgun (WGS) entry which is preliminary data.</text>
</comment>
<evidence type="ECO:0000256" key="2">
    <source>
        <dbReference type="ARBA" id="ARBA00023169"/>
    </source>
</evidence>
<organism evidence="5 6">
    <name type="scientific">Rhizobium altiplani</name>
    <dbReference type="NCBI Taxonomy" id="1864509"/>
    <lineage>
        <taxon>Bacteria</taxon>
        <taxon>Pseudomonadati</taxon>
        <taxon>Pseudomonadota</taxon>
        <taxon>Alphaproteobacteria</taxon>
        <taxon>Hyphomicrobiales</taxon>
        <taxon>Rhizobiaceae</taxon>
        <taxon>Rhizobium/Agrobacterium group</taxon>
        <taxon>Rhizobium</taxon>
    </lineage>
</organism>
<accession>A0A120FPE5</accession>
<proteinExistence type="inferred from homology"/>
<dbReference type="RefSeq" id="WP_062368957.1">
    <property type="nucleotide sequence ID" value="NZ_LNCD01000033.1"/>
</dbReference>
<keyword evidence="3" id="KW-0812">Transmembrane</keyword>
<reference evidence="5 6" key="1">
    <citation type="submission" date="2015-11" db="EMBL/GenBank/DDBJ databases">
        <title>Draft Genome Sequence of the Strain BR 10423 (Rhizobium sp.) isolated from nodules of Mimosa pudica.</title>
        <authorList>
            <person name="Barauna A.C."/>
            <person name="Zilli J.E."/>
            <person name="Simoes-Araujo J.L."/>
            <person name="Reis V.M."/>
            <person name="James E.K."/>
            <person name="Reis F.B.Jr."/>
            <person name="Rouws L.F."/>
            <person name="Passos S.R."/>
            <person name="Gois S.R."/>
        </authorList>
    </citation>
    <scope>NUCLEOTIDE SEQUENCE [LARGE SCALE GENOMIC DNA]</scope>
    <source>
        <strain evidence="5 6">BR10423</strain>
    </source>
</reference>
<dbReference type="EMBL" id="LNCD01000033">
    <property type="protein sequence ID" value="KWV56854.1"/>
    <property type="molecule type" value="Genomic_DNA"/>
</dbReference>
<gene>
    <name evidence="5" type="ORF">AS026_32070</name>
</gene>
<sequence>MVNSFNRSLKRLFDICAASLGLIVLSPVLLILVVLVRRSSPGGALFLQERVGRSEVPFVCIKFRTMAAGSPNVGSHDAASSWITPLGRKLRAYKLDELPQLINVLRGEMSFVGPRPCLPSQHDVIAARRKFKVFSVRPGITGLAQLQGIDMSTPEALAQADARYIQKAGFWQDIVLVLSTLAGRGTGDAAAK</sequence>
<evidence type="ECO:0000313" key="6">
    <source>
        <dbReference type="Proteomes" id="UP000068164"/>
    </source>
</evidence>
<dbReference type="OrthoDB" id="9808602at2"/>
<evidence type="ECO:0000259" key="4">
    <source>
        <dbReference type="Pfam" id="PF02397"/>
    </source>
</evidence>
<dbReference type="Pfam" id="PF02397">
    <property type="entry name" value="Bac_transf"/>
    <property type="match status" value="1"/>
</dbReference>
<feature type="domain" description="Bacterial sugar transferase" evidence="4">
    <location>
        <begin position="10"/>
        <end position="181"/>
    </location>
</feature>
<keyword evidence="2" id="KW-0270">Exopolysaccharide synthesis</keyword>
<evidence type="ECO:0000256" key="3">
    <source>
        <dbReference type="SAM" id="Phobius"/>
    </source>
</evidence>
<name>A0A120FPE5_9HYPH</name>
<feature type="transmembrane region" description="Helical" evidence="3">
    <location>
        <begin position="12"/>
        <end position="36"/>
    </location>
</feature>